<comment type="caution">
    <text evidence="2">The sequence shown here is derived from an EMBL/GenBank/DDBJ whole genome shotgun (WGS) entry which is preliminary data.</text>
</comment>
<evidence type="ECO:0000313" key="2">
    <source>
        <dbReference type="EMBL" id="MBB5014464.1"/>
    </source>
</evidence>
<dbReference type="RefSeq" id="WP_183947049.1">
    <property type="nucleotide sequence ID" value="NZ_JACHHX010000002.1"/>
</dbReference>
<sequence>MRSPASFSSPPRRFVRSAEEADELFARLKRDGLSPQDRERMAAGADYVAKHHTWAHRLRQILDVVHGSRSS</sequence>
<protein>
    <recommendedName>
        <fullName evidence="1">Spore protein YkvP/CgeB glycosyl transferase-like domain-containing protein</fullName>
    </recommendedName>
</protein>
<dbReference type="EMBL" id="JACHHX010000002">
    <property type="protein sequence ID" value="MBB5014464.1"/>
    <property type="molecule type" value="Genomic_DNA"/>
</dbReference>
<organism evidence="2 3">
    <name type="scientific">Rehaibacterium terrae</name>
    <dbReference type="NCBI Taxonomy" id="1341696"/>
    <lineage>
        <taxon>Bacteria</taxon>
        <taxon>Pseudomonadati</taxon>
        <taxon>Pseudomonadota</taxon>
        <taxon>Gammaproteobacteria</taxon>
        <taxon>Lysobacterales</taxon>
        <taxon>Lysobacteraceae</taxon>
        <taxon>Rehaibacterium</taxon>
    </lineage>
</organism>
<dbReference type="Pfam" id="PF13524">
    <property type="entry name" value="Glyco_trans_1_2"/>
    <property type="match status" value="1"/>
</dbReference>
<name>A0A7W7V8T0_9GAMM</name>
<dbReference type="Proteomes" id="UP000519004">
    <property type="component" value="Unassembled WGS sequence"/>
</dbReference>
<evidence type="ECO:0000259" key="1">
    <source>
        <dbReference type="Pfam" id="PF13524"/>
    </source>
</evidence>
<proteinExistence type="predicted"/>
<gene>
    <name evidence="2" type="ORF">HNQ58_000338</name>
</gene>
<accession>A0A7W7V8T0</accession>
<reference evidence="2 3" key="1">
    <citation type="submission" date="2020-08" db="EMBL/GenBank/DDBJ databases">
        <title>Genomic Encyclopedia of Type Strains, Phase IV (KMG-IV): sequencing the most valuable type-strain genomes for metagenomic binning, comparative biology and taxonomic classification.</title>
        <authorList>
            <person name="Goeker M."/>
        </authorList>
    </citation>
    <scope>NUCLEOTIDE SEQUENCE [LARGE SCALE GENOMIC DNA]</scope>
    <source>
        <strain evidence="2 3">DSM 25897</strain>
    </source>
</reference>
<evidence type="ECO:0000313" key="3">
    <source>
        <dbReference type="Proteomes" id="UP000519004"/>
    </source>
</evidence>
<keyword evidence="3" id="KW-1185">Reference proteome</keyword>
<dbReference type="AlphaFoldDB" id="A0A7W7V8T0"/>
<feature type="domain" description="Spore protein YkvP/CgeB glycosyl transferase-like" evidence="1">
    <location>
        <begin position="15"/>
        <end position="63"/>
    </location>
</feature>
<dbReference type="InterPro" id="IPR055259">
    <property type="entry name" value="YkvP/CgeB_Glyco_trans-like"/>
</dbReference>